<evidence type="ECO:0000313" key="2">
    <source>
        <dbReference type="Proteomes" id="UP000535511"/>
    </source>
</evidence>
<sequence>MTWKSFHRRGEILRAVLATVDQRRDGLLPMDLDGVAETFGDETALLAALQLRWHARLAGRIERELMEQPMDLERGVVAAWRTTARELPGLRAVIDHYRAEPVDAAMAEMLARSARKERVLLASMAGRASSADAAAVRVGERIEEAARASYPRGPVTGHRADPAPGLLSRLRAALAA</sequence>
<gene>
    <name evidence="1" type="ORF">BJZ21_002807</name>
</gene>
<comment type="caution">
    <text evidence="1">The sequence shown here is derived from an EMBL/GenBank/DDBJ whole genome shotgun (WGS) entry which is preliminary data.</text>
</comment>
<organism evidence="1 2">
    <name type="scientific">Nocardioides panaciterrulae</name>
    <dbReference type="NCBI Taxonomy" id="661492"/>
    <lineage>
        <taxon>Bacteria</taxon>
        <taxon>Bacillati</taxon>
        <taxon>Actinomycetota</taxon>
        <taxon>Actinomycetes</taxon>
        <taxon>Propionibacteriales</taxon>
        <taxon>Nocardioidaceae</taxon>
        <taxon>Nocardioides</taxon>
    </lineage>
</organism>
<dbReference type="RefSeq" id="WP_179664320.1">
    <property type="nucleotide sequence ID" value="NZ_JACCBG010000001.1"/>
</dbReference>
<accession>A0A7Y9E7P0</accession>
<dbReference type="Proteomes" id="UP000535511">
    <property type="component" value="Unassembled WGS sequence"/>
</dbReference>
<dbReference type="EMBL" id="JACCBG010000001">
    <property type="protein sequence ID" value="NYD42724.1"/>
    <property type="molecule type" value="Genomic_DNA"/>
</dbReference>
<proteinExistence type="predicted"/>
<name>A0A7Y9E7P0_9ACTN</name>
<dbReference type="AlphaFoldDB" id="A0A7Y9E7P0"/>
<reference evidence="1 2" key="1">
    <citation type="submission" date="2020-07" db="EMBL/GenBank/DDBJ databases">
        <title>Sequencing the genomes of 1000 actinobacteria strains.</title>
        <authorList>
            <person name="Klenk H.-P."/>
        </authorList>
    </citation>
    <scope>NUCLEOTIDE SEQUENCE [LARGE SCALE GENOMIC DNA]</scope>
    <source>
        <strain evidence="1 2">DSM 21350</strain>
    </source>
</reference>
<protein>
    <submittedName>
        <fullName evidence="1">Uncharacterized protein</fullName>
    </submittedName>
</protein>
<evidence type="ECO:0000313" key="1">
    <source>
        <dbReference type="EMBL" id="NYD42724.1"/>
    </source>
</evidence>
<keyword evidence="2" id="KW-1185">Reference proteome</keyword>